<reference evidence="1 2" key="1">
    <citation type="journal article" date="2018" name="Sci. Rep.">
        <title>Genomic signatures of local adaptation to the degree of environmental predictability in rotifers.</title>
        <authorList>
            <person name="Franch-Gras L."/>
            <person name="Hahn C."/>
            <person name="Garcia-Roger E.M."/>
            <person name="Carmona M.J."/>
            <person name="Serra M."/>
            <person name="Gomez A."/>
        </authorList>
    </citation>
    <scope>NUCLEOTIDE SEQUENCE [LARGE SCALE GENOMIC DNA]</scope>
    <source>
        <strain evidence="1">HYR1</strain>
    </source>
</reference>
<organism evidence="1 2">
    <name type="scientific">Brachionus plicatilis</name>
    <name type="common">Marine rotifer</name>
    <name type="synonym">Brachionus muelleri</name>
    <dbReference type="NCBI Taxonomy" id="10195"/>
    <lineage>
        <taxon>Eukaryota</taxon>
        <taxon>Metazoa</taxon>
        <taxon>Spiralia</taxon>
        <taxon>Gnathifera</taxon>
        <taxon>Rotifera</taxon>
        <taxon>Eurotatoria</taxon>
        <taxon>Monogononta</taxon>
        <taxon>Pseudotrocha</taxon>
        <taxon>Ploima</taxon>
        <taxon>Brachionidae</taxon>
        <taxon>Brachionus</taxon>
    </lineage>
</organism>
<dbReference type="Proteomes" id="UP000276133">
    <property type="component" value="Unassembled WGS sequence"/>
</dbReference>
<comment type="caution">
    <text evidence="1">The sequence shown here is derived from an EMBL/GenBank/DDBJ whole genome shotgun (WGS) entry which is preliminary data.</text>
</comment>
<dbReference type="EMBL" id="REGN01013076">
    <property type="protein sequence ID" value="RMZ94407.1"/>
    <property type="molecule type" value="Genomic_DNA"/>
</dbReference>
<protein>
    <submittedName>
        <fullName evidence="1">Uncharacterized protein</fullName>
    </submittedName>
</protein>
<evidence type="ECO:0000313" key="1">
    <source>
        <dbReference type="EMBL" id="RMZ94407.1"/>
    </source>
</evidence>
<accession>A0A3M7P6N8</accession>
<evidence type="ECO:0000313" key="2">
    <source>
        <dbReference type="Proteomes" id="UP000276133"/>
    </source>
</evidence>
<sequence>MYSFFQLSCQNFPAFDLVHEINLSIHSFNPHFDPVVYENLKNNQEQFLSVRVLVSIFRDDLNIFFVVERKLSFKIFNEDINFIY</sequence>
<proteinExistence type="predicted"/>
<dbReference type="AlphaFoldDB" id="A0A3M7P6N8"/>
<gene>
    <name evidence="1" type="ORF">BpHYR1_037671</name>
</gene>
<name>A0A3M7P6N8_BRAPC</name>
<keyword evidence="2" id="KW-1185">Reference proteome</keyword>